<evidence type="ECO:0000313" key="1">
    <source>
        <dbReference type="EMBL" id="NKG19890.1"/>
    </source>
</evidence>
<dbReference type="RefSeq" id="WP_168150781.1">
    <property type="nucleotide sequence ID" value="NZ_JAAWVT010000001.1"/>
</dbReference>
<dbReference type="EMBL" id="JAAWVT010000001">
    <property type="protein sequence ID" value="NKG19890.1"/>
    <property type="molecule type" value="Genomic_DNA"/>
</dbReference>
<evidence type="ECO:0008006" key="3">
    <source>
        <dbReference type="Google" id="ProtNLM"/>
    </source>
</evidence>
<dbReference type="Proteomes" id="UP000746595">
    <property type="component" value="Unassembled WGS sequence"/>
</dbReference>
<sequence>MMPNPNATWADAKKAFKFQKSIGNLRGGRYMGLTEKEIMAKPSKELILERKPGFKNSDNYLSRPLYIAYSPDENGIDRVRGLISCDKVDIFFSVNGKWNSSTCQAFPAKILEADVCRVPDSRRRNTVSSHKMTAMFGQDELAQLTLAELKEKPGPHDKTLNSVQSVAKLLATVKPQ</sequence>
<keyword evidence="2" id="KW-1185">Reference proteome</keyword>
<comment type="caution">
    <text evidence="1">The sequence shown here is derived from an EMBL/GenBank/DDBJ whole genome shotgun (WGS) entry which is preliminary data.</text>
</comment>
<evidence type="ECO:0000313" key="2">
    <source>
        <dbReference type="Proteomes" id="UP000746595"/>
    </source>
</evidence>
<protein>
    <recommendedName>
        <fullName evidence="3">Type II toxin-antitoxin system PemK/MazF family toxin</fullName>
    </recommendedName>
</protein>
<accession>A0ABX1G2K1</accession>
<name>A0ABX1G2K1_9MICC</name>
<organism evidence="1 2">
    <name type="scientific">Paeniglutamicibacter terrestris</name>
    <dbReference type="NCBI Taxonomy" id="2723403"/>
    <lineage>
        <taxon>Bacteria</taxon>
        <taxon>Bacillati</taxon>
        <taxon>Actinomycetota</taxon>
        <taxon>Actinomycetes</taxon>
        <taxon>Micrococcales</taxon>
        <taxon>Micrococcaceae</taxon>
        <taxon>Paeniglutamicibacter</taxon>
    </lineage>
</organism>
<proteinExistence type="predicted"/>
<reference evidence="1 2" key="1">
    <citation type="submission" date="2020-04" db="EMBL/GenBank/DDBJ databases">
        <title>Paeniglutamicibacter sp. ANT13_2, a novel actinomycete isolated from sediment in Antarctica.</title>
        <authorList>
            <person name="Sakdapetsiri C."/>
            <person name="Pinyakong O."/>
        </authorList>
    </citation>
    <scope>NUCLEOTIDE SEQUENCE [LARGE SCALE GENOMIC DNA]</scope>
    <source>
        <strain evidence="1 2">ANT13_2</strain>
    </source>
</reference>
<gene>
    <name evidence="1" type="ORF">HED64_04085</name>
</gene>